<gene>
    <name evidence="2" type="ORF">SAMN04488024_104353</name>
</gene>
<dbReference type="Gene3D" id="3.40.50.2000">
    <property type="entry name" value="Glycogen Phosphorylase B"/>
    <property type="match status" value="2"/>
</dbReference>
<protein>
    <submittedName>
        <fullName evidence="2">Glycosyltransferase involved in cell wall bisynthesis</fullName>
    </submittedName>
</protein>
<sequence length="384" mass="43530">MMNITKKKIFIVCDSSRSLLDFRGRLIEKMQQHNQVYVFTPKIEQDTVRKRLDDMKVITYESNLNGSNVSILSDLRFIFSLYKLMRSIKPDIFFPYTFKPVIYGSFVAKLCKVKLIAPMLTGLGYNFTDNSSSNKLVVKITRLLLKLSLKPDPRLNIIFQNKDDSERLVQLNILNKKHQVYVVNGSGVDLSHYNYSEPSTSPVTFLMVSRLINAKGIREYYDAAKIIHKTFPKAVFKLIGSYDPNIDAINADLYQQIASGDTIQYMGQVDDVRPDIENSSVMVLPSYYGEGVPRCVLEGMAMGRPVITSDSVGCRETVNQTPGQANGFLIPVKDASALASKMEYFIKNCDEIIRFGSKGYEFAKSKFDVNLVNTELFKIMQLQA</sequence>
<dbReference type="PANTHER" id="PTHR12526:SF638">
    <property type="entry name" value="SPORE COAT PROTEIN SA"/>
    <property type="match status" value="1"/>
</dbReference>
<evidence type="ECO:0000313" key="3">
    <source>
        <dbReference type="Proteomes" id="UP000199455"/>
    </source>
</evidence>
<dbReference type="PANTHER" id="PTHR12526">
    <property type="entry name" value="GLYCOSYLTRANSFERASE"/>
    <property type="match status" value="1"/>
</dbReference>
<dbReference type="SUPFAM" id="SSF53756">
    <property type="entry name" value="UDP-Glycosyltransferase/glycogen phosphorylase"/>
    <property type="match status" value="1"/>
</dbReference>
<dbReference type="GO" id="GO:0016757">
    <property type="term" value="F:glycosyltransferase activity"/>
    <property type="evidence" value="ECO:0007669"/>
    <property type="project" value="TreeGrafter"/>
</dbReference>
<dbReference type="Pfam" id="PF13692">
    <property type="entry name" value="Glyco_trans_1_4"/>
    <property type="match status" value="1"/>
</dbReference>
<feature type="domain" description="Glycosyltransferase subfamily 4-like N-terminal" evidence="1">
    <location>
        <begin position="25"/>
        <end position="146"/>
    </location>
</feature>
<keyword evidence="3" id="KW-1185">Reference proteome</keyword>
<keyword evidence="2" id="KW-0808">Transferase</keyword>
<dbReference type="CDD" id="cd03808">
    <property type="entry name" value="GT4_CapM-like"/>
    <property type="match status" value="1"/>
</dbReference>
<name>A0A1G6SSU9_9SPHI</name>
<reference evidence="3" key="1">
    <citation type="submission" date="2016-10" db="EMBL/GenBank/DDBJ databases">
        <authorList>
            <person name="Varghese N."/>
            <person name="Submissions S."/>
        </authorList>
    </citation>
    <scope>NUCLEOTIDE SEQUENCE [LARGE SCALE GENOMIC DNA]</scope>
    <source>
        <strain evidence="3">DSM 18609</strain>
    </source>
</reference>
<proteinExistence type="predicted"/>
<dbReference type="RefSeq" id="WP_244154644.1">
    <property type="nucleotide sequence ID" value="NZ_FMZH01000004.1"/>
</dbReference>
<organism evidence="2 3">
    <name type="scientific">Pedobacter soli</name>
    <dbReference type="NCBI Taxonomy" id="390242"/>
    <lineage>
        <taxon>Bacteria</taxon>
        <taxon>Pseudomonadati</taxon>
        <taxon>Bacteroidota</taxon>
        <taxon>Sphingobacteriia</taxon>
        <taxon>Sphingobacteriales</taxon>
        <taxon>Sphingobacteriaceae</taxon>
        <taxon>Pedobacter</taxon>
    </lineage>
</organism>
<accession>A0A1G6SSU9</accession>
<dbReference type="Pfam" id="PF13477">
    <property type="entry name" value="Glyco_trans_4_2"/>
    <property type="match status" value="1"/>
</dbReference>
<dbReference type="InterPro" id="IPR028098">
    <property type="entry name" value="Glyco_trans_4-like_N"/>
</dbReference>
<evidence type="ECO:0000259" key="1">
    <source>
        <dbReference type="Pfam" id="PF13477"/>
    </source>
</evidence>
<dbReference type="STRING" id="390242.SAMN04488024_104353"/>
<dbReference type="EMBL" id="FMZH01000004">
    <property type="protein sequence ID" value="SDD20020.1"/>
    <property type="molecule type" value="Genomic_DNA"/>
</dbReference>
<dbReference type="Proteomes" id="UP000199455">
    <property type="component" value="Unassembled WGS sequence"/>
</dbReference>
<dbReference type="AlphaFoldDB" id="A0A1G6SSU9"/>
<evidence type="ECO:0000313" key="2">
    <source>
        <dbReference type="EMBL" id="SDD20020.1"/>
    </source>
</evidence>